<dbReference type="SMART" id="SM00499">
    <property type="entry name" value="AAI"/>
    <property type="match status" value="1"/>
</dbReference>
<dbReference type="Pfam" id="PF14368">
    <property type="entry name" value="LTP_2"/>
    <property type="match status" value="1"/>
</dbReference>
<feature type="region of interest" description="Disordered" evidence="5">
    <location>
        <begin position="132"/>
        <end position="167"/>
    </location>
</feature>
<comment type="similarity">
    <text evidence="1">Belongs to the plant LTP family.</text>
</comment>
<evidence type="ECO:0000256" key="6">
    <source>
        <dbReference type="SAM" id="SignalP"/>
    </source>
</evidence>
<dbReference type="CDD" id="cd00010">
    <property type="entry name" value="AAI_LTSS"/>
    <property type="match status" value="1"/>
</dbReference>
<dbReference type="InterPro" id="IPR043325">
    <property type="entry name" value="LTSS"/>
</dbReference>
<dbReference type="AlphaFoldDB" id="A0AAV8QQE8"/>
<sequence length="191" mass="19591">MGLRRKARHVSNTRWVLVSLSVFLSLLHGLLSQGPAPAPPPALDCTGAMLNLSSCLTYAEAGSNLTRPGKGCCRGLAGVVDMEPVCLCQLIGDNDVFGVAIDTTKALTLPTACRVDAPPATLCAVLVAPIASPSPSSGSPEEPGSSSSPETETPATALPSSHNSSSSYRPTGLAFLILLSFVDVILPSLHA</sequence>
<organism evidence="8 9">
    <name type="scientific">Ensete ventricosum</name>
    <name type="common">Abyssinian banana</name>
    <name type="synonym">Musa ensete</name>
    <dbReference type="NCBI Taxonomy" id="4639"/>
    <lineage>
        <taxon>Eukaryota</taxon>
        <taxon>Viridiplantae</taxon>
        <taxon>Streptophyta</taxon>
        <taxon>Embryophyta</taxon>
        <taxon>Tracheophyta</taxon>
        <taxon>Spermatophyta</taxon>
        <taxon>Magnoliopsida</taxon>
        <taxon>Liliopsida</taxon>
        <taxon>Zingiberales</taxon>
        <taxon>Musaceae</taxon>
        <taxon>Ensete</taxon>
    </lineage>
</organism>
<keyword evidence="3" id="KW-1015">Disulfide bond</keyword>
<feature type="chain" id="PRO_5043720482" description="Bifunctional inhibitor/plant lipid transfer protein/seed storage helical domain-containing protein" evidence="6">
    <location>
        <begin position="33"/>
        <end position="191"/>
    </location>
</feature>
<dbReference type="SUPFAM" id="SSF47699">
    <property type="entry name" value="Bifunctional inhibitor/lipid-transfer protein/seed storage 2S albumin"/>
    <property type="match status" value="1"/>
</dbReference>
<dbReference type="InterPro" id="IPR016140">
    <property type="entry name" value="Bifunc_inhib/LTP/seed_store"/>
</dbReference>
<name>A0AAV8QQE8_ENSVE</name>
<dbReference type="EMBL" id="JAQQAF010000006">
    <property type="protein sequence ID" value="KAJ8477775.1"/>
    <property type="molecule type" value="Genomic_DNA"/>
</dbReference>
<evidence type="ECO:0000256" key="1">
    <source>
        <dbReference type="ARBA" id="ARBA00009748"/>
    </source>
</evidence>
<keyword evidence="2 6" id="KW-0732">Signal</keyword>
<evidence type="ECO:0000313" key="8">
    <source>
        <dbReference type="EMBL" id="KAJ8477775.1"/>
    </source>
</evidence>
<feature type="domain" description="Bifunctional inhibitor/plant lipid transfer protein/seed storage helical" evidence="7">
    <location>
        <begin position="45"/>
        <end position="123"/>
    </location>
</feature>
<evidence type="ECO:0000256" key="5">
    <source>
        <dbReference type="SAM" id="MobiDB-lite"/>
    </source>
</evidence>
<protein>
    <recommendedName>
        <fullName evidence="7">Bifunctional inhibitor/plant lipid transfer protein/seed storage helical domain-containing protein</fullName>
    </recommendedName>
</protein>
<keyword evidence="4" id="KW-0325">Glycoprotein</keyword>
<feature type="compositionally biased region" description="Low complexity" evidence="5">
    <location>
        <begin position="133"/>
        <end position="167"/>
    </location>
</feature>
<evidence type="ECO:0000256" key="3">
    <source>
        <dbReference type="ARBA" id="ARBA00023157"/>
    </source>
</evidence>
<keyword evidence="9" id="KW-1185">Reference proteome</keyword>
<gene>
    <name evidence="8" type="ORF">OPV22_021502</name>
</gene>
<dbReference type="Proteomes" id="UP001222027">
    <property type="component" value="Unassembled WGS sequence"/>
</dbReference>
<dbReference type="Gene3D" id="1.10.110.10">
    <property type="entry name" value="Plant lipid-transfer and hydrophobic proteins"/>
    <property type="match status" value="1"/>
</dbReference>
<proteinExistence type="inferred from homology"/>
<accession>A0AAV8QQE8</accession>
<evidence type="ECO:0000259" key="7">
    <source>
        <dbReference type="SMART" id="SM00499"/>
    </source>
</evidence>
<evidence type="ECO:0000256" key="2">
    <source>
        <dbReference type="ARBA" id="ARBA00022729"/>
    </source>
</evidence>
<dbReference type="PANTHER" id="PTHR33044">
    <property type="entry name" value="BIFUNCTIONAL INHIBITOR/LIPID-TRANSFER PROTEIN/SEED STORAGE 2S ALBUMIN SUPERFAMILY PROTEIN-RELATED"/>
    <property type="match status" value="1"/>
</dbReference>
<feature type="signal peptide" evidence="6">
    <location>
        <begin position="1"/>
        <end position="32"/>
    </location>
</feature>
<comment type="caution">
    <text evidence="8">The sequence shown here is derived from an EMBL/GenBank/DDBJ whole genome shotgun (WGS) entry which is preliminary data.</text>
</comment>
<dbReference type="InterPro" id="IPR036312">
    <property type="entry name" value="Bifun_inhib/LTP/seed_sf"/>
</dbReference>
<reference evidence="8 9" key="1">
    <citation type="submission" date="2022-12" db="EMBL/GenBank/DDBJ databases">
        <title>Chromosome-scale assembly of the Ensete ventricosum genome.</title>
        <authorList>
            <person name="Dussert Y."/>
            <person name="Stocks J."/>
            <person name="Wendawek A."/>
            <person name="Woldeyes F."/>
            <person name="Nichols R.A."/>
            <person name="Borrell J.S."/>
        </authorList>
    </citation>
    <scope>NUCLEOTIDE SEQUENCE [LARGE SCALE GENOMIC DNA]</scope>
    <source>
        <strain evidence="9">cv. Maze</strain>
        <tissue evidence="8">Seeds</tissue>
    </source>
</reference>
<evidence type="ECO:0000313" key="9">
    <source>
        <dbReference type="Proteomes" id="UP001222027"/>
    </source>
</evidence>
<evidence type="ECO:0000256" key="4">
    <source>
        <dbReference type="ARBA" id="ARBA00023180"/>
    </source>
</evidence>